<evidence type="ECO:0000313" key="2">
    <source>
        <dbReference type="Proteomes" id="UP001064390"/>
    </source>
</evidence>
<dbReference type="EMBL" id="CP104697">
    <property type="protein sequence ID" value="UXI81488.1"/>
    <property type="molecule type" value="Genomic_DNA"/>
</dbReference>
<proteinExistence type="predicted"/>
<organism evidence="1 2">
    <name type="scientific">Streptomyces vinaceusdrappus</name>
    <dbReference type="NCBI Taxonomy" id="67376"/>
    <lineage>
        <taxon>Bacteria</taxon>
        <taxon>Bacillati</taxon>
        <taxon>Actinomycetota</taxon>
        <taxon>Actinomycetes</taxon>
        <taxon>Kitasatosporales</taxon>
        <taxon>Streptomycetaceae</taxon>
        <taxon>Streptomyces</taxon>
        <taxon>Streptomyces rochei group</taxon>
    </lineage>
</organism>
<gene>
    <name evidence="1" type="ORF">N6Q81_27285</name>
</gene>
<dbReference type="RefSeq" id="WP_261699846.1">
    <property type="nucleotide sequence ID" value="NZ_CP104697.1"/>
</dbReference>
<name>A0ABY6C0J1_9ACTN</name>
<accession>A0ABY6C0J1</accession>
<evidence type="ECO:0000313" key="1">
    <source>
        <dbReference type="EMBL" id="UXI81488.1"/>
    </source>
</evidence>
<sequence>MSPVIHSDRSGTARRLRIGFLSAAHARAHGRRDASGLLDVLTDAGLGRAPDTDGLPPYVLGVRAQAVRSTTRLRARMLDRNRDLSRRIHAESVRVVTQYTVRGEPAPAALARFGTMVGTWRNSAAVCRSRAQGVVDEANHLLACYWDAAWTRARRAHELPPHRPAGWLPGRAELDPTWHRVDDGLLPDRWYGRGAPPASADPAAVAQALAILDSQLTGGATRTTGSRG</sequence>
<dbReference type="Proteomes" id="UP001064390">
    <property type="component" value="Chromosome"/>
</dbReference>
<protein>
    <submittedName>
        <fullName evidence="1">Uncharacterized protein</fullName>
    </submittedName>
</protein>
<reference evidence="1" key="1">
    <citation type="submission" date="2022-09" db="EMBL/GenBank/DDBJ databases">
        <title>Streptomyces vinaceusdrappus strain AC-40.</title>
        <authorList>
            <person name="Sedeek A.M."/>
            <person name="Salah I."/>
            <person name="Kamel H.L."/>
            <person name="Soltan M.A."/>
            <person name="Elsayed T.R."/>
        </authorList>
    </citation>
    <scope>NUCLEOTIDE SEQUENCE</scope>
    <source>
        <strain evidence="1">AC-40</strain>
    </source>
</reference>
<keyword evidence="2" id="KW-1185">Reference proteome</keyword>